<proteinExistence type="predicted"/>
<dbReference type="PANTHER" id="PTHR24324">
    <property type="entry name" value="HOMEOBOX PROTEIN HHEX"/>
    <property type="match status" value="1"/>
</dbReference>
<keyword evidence="4 5" id="KW-0539">Nucleus</keyword>
<evidence type="ECO:0000256" key="3">
    <source>
        <dbReference type="ARBA" id="ARBA00023155"/>
    </source>
</evidence>
<feature type="domain" description="Homeobox" evidence="8">
    <location>
        <begin position="106"/>
        <end position="149"/>
    </location>
</feature>
<dbReference type="PROSITE" id="PS50071">
    <property type="entry name" value="HOMEOBOX_2"/>
    <property type="match status" value="1"/>
</dbReference>
<dbReference type="GO" id="GO:0006357">
    <property type="term" value="P:regulation of transcription by RNA polymerase II"/>
    <property type="evidence" value="ECO:0007669"/>
    <property type="project" value="TreeGrafter"/>
</dbReference>
<dbReference type="CDD" id="cd00086">
    <property type="entry name" value="homeodomain"/>
    <property type="match status" value="1"/>
</dbReference>
<gene>
    <name evidence="9" type="primary">V6</name>
</gene>
<keyword evidence="2 5" id="KW-0238">DNA-binding</keyword>
<evidence type="ECO:0000256" key="7">
    <source>
        <dbReference type="SAM" id="MobiDB-lite"/>
    </source>
</evidence>
<dbReference type="Pfam" id="PF00046">
    <property type="entry name" value="Homeodomain"/>
    <property type="match status" value="1"/>
</dbReference>
<feature type="compositionally biased region" description="Pro residues" evidence="7">
    <location>
        <begin position="279"/>
        <end position="295"/>
    </location>
</feature>
<dbReference type="PANTHER" id="PTHR24324:SF5">
    <property type="entry name" value="HEMATOPOIETICALLY-EXPRESSED HOMEOBOX PROTEIN HHEX"/>
    <property type="match status" value="1"/>
</dbReference>
<evidence type="ECO:0000256" key="1">
    <source>
        <dbReference type="ARBA" id="ARBA00004123"/>
    </source>
</evidence>
<dbReference type="GO" id="GO:0030154">
    <property type="term" value="P:cell differentiation"/>
    <property type="evidence" value="ECO:0007669"/>
    <property type="project" value="TreeGrafter"/>
</dbReference>
<feature type="region of interest" description="Disordered" evidence="7">
    <location>
        <begin position="279"/>
        <end position="366"/>
    </location>
</feature>
<organism evidence="9">
    <name type="scientific">Schizophyllum commune</name>
    <name type="common">Split gill fungus</name>
    <dbReference type="NCBI Taxonomy" id="5334"/>
    <lineage>
        <taxon>Eukaryota</taxon>
        <taxon>Fungi</taxon>
        <taxon>Dikarya</taxon>
        <taxon>Basidiomycota</taxon>
        <taxon>Agaricomycotina</taxon>
        <taxon>Agaricomycetes</taxon>
        <taxon>Agaricomycetidae</taxon>
        <taxon>Agaricales</taxon>
        <taxon>Schizophyllaceae</taxon>
        <taxon>Schizophyllum</taxon>
    </lineage>
</organism>
<protein>
    <submittedName>
        <fullName evidence="9">Homeodomain protein</fullName>
    </submittedName>
</protein>
<evidence type="ECO:0000313" key="9">
    <source>
        <dbReference type="EMBL" id="AAB41340.1"/>
    </source>
</evidence>
<keyword evidence="3 5" id="KW-0371">Homeobox</keyword>
<evidence type="ECO:0000256" key="2">
    <source>
        <dbReference type="ARBA" id="ARBA00023125"/>
    </source>
</evidence>
<dbReference type="EMBL" id="U17434">
    <property type="protein sequence ID" value="AAB41340.1"/>
    <property type="molecule type" value="Genomic_DNA"/>
</dbReference>
<evidence type="ECO:0000256" key="5">
    <source>
        <dbReference type="PROSITE-ProRule" id="PRU00108"/>
    </source>
</evidence>
<dbReference type="AlphaFoldDB" id="Q02495"/>
<dbReference type="InterPro" id="IPR001356">
    <property type="entry name" value="HD"/>
</dbReference>
<dbReference type="VEuPathDB" id="FungiDB:SCHCODRAFT_02565082"/>
<dbReference type="SUPFAM" id="SSF46689">
    <property type="entry name" value="Homeodomain-like"/>
    <property type="match status" value="1"/>
</dbReference>
<dbReference type="PIR" id="S62747">
    <property type="entry name" value="S62747"/>
</dbReference>
<reference evidence="9" key="1">
    <citation type="journal article" date="1996" name="Curr. Genet.">
        <title>Cloning and characterization of a Schizophyllum gene with A beta 6 mating-type activity.</title>
        <authorList>
            <person name="Shen G.P."/>
            <person name="Park D.C."/>
            <person name="Ullrich R.C."/>
            <person name="Novotny C.P."/>
        </authorList>
    </citation>
    <scope>NUCLEOTIDE SEQUENCE</scope>
    <source>
        <strain evidence="9">4-40</strain>
        <tissue evidence="9">Mycelium</tissue>
    </source>
</reference>
<accession>Q02495</accession>
<dbReference type="InterPro" id="IPR051000">
    <property type="entry name" value="Homeobox_DNA-bind_prot"/>
</dbReference>
<name>Q02495_SCHCO</name>
<dbReference type="GO" id="GO:0005634">
    <property type="term" value="C:nucleus"/>
    <property type="evidence" value="ECO:0007669"/>
    <property type="project" value="UniProtKB-SubCell"/>
</dbReference>
<dbReference type="InterPro" id="IPR009057">
    <property type="entry name" value="Homeodomain-like_sf"/>
</dbReference>
<dbReference type="SMART" id="SM00389">
    <property type="entry name" value="HOX"/>
    <property type="match status" value="1"/>
</dbReference>
<feature type="compositionally biased region" description="Polar residues" evidence="7">
    <location>
        <begin position="296"/>
        <end position="305"/>
    </location>
</feature>
<dbReference type="Gene3D" id="1.10.10.60">
    <property type="entry name" value="Homeodomain-like"/>
    <property type="match status" value="1"/>
</dbReference>
<feature type="compositionally biased region" description="Low complexity" evidence="7">
    <location>
        <begin position="347"/>
        <end position="356"/>
    </location>
</feature>
<feature type="DNA-binding region" description="Homeobox" evidence="5">
    <location>
        <begin position="108"/>
        <end position="150"/>
    </location>
</feature>
<evidence type="ECO:0000256" key="4">
    <source>
        <dbReference type="ARBA" id="ARBA00023242"/>
    </source>
</evidence>
<dbReference type="GO" id="GO:0000978">
    <property type="term" value="F:RNA polymerase II cis-regulatory region sequence-specific DNA binding"/>
    <property type="evidence" value="ECO:0007669"/>
    <property type="project" value="TreeGrafter"/>
</dbReference>
<comment type="subcellular location">
    <subcellularLocation>
        <location evidence="1 5 6">Nucleus</location>
    </subcellularLocation>
</comment>
<evidence type="ECO:0000256" key="6">
    <source>
        <dbReference type="RuleBase" id="RU000682"/>
    </source>
</evidence>
<sequence>MKSPQLAAQSLRARLLRYHQLPTYAVNELADAYLSTVSQLCDTLMDYCALLDEDDPGRLELVAYYDSQLDALADEAVGKVEHWSESEVPISSGEGTPWNNRNHPVLEEYLKHNAYPSPIDKQRLAEQEGMSYRQVHVWFQNRRARRKNTDDHPLRCLTREDAELAWAQRAMPGLRECYRGRRATSTACQKMNLYPRSPPATRQLAHRKNVDSPGILLPYVAVQTKQRRRSRGVTQVDDLVPVFDNMNVRSAVVDPATTCQGYAACRAFTYVPPKAPLPSYVPPPGRSDPPAPSQPCPTTLGSSPQVCAGKFPAPSTRESRRSQALRAVNSADSRGDRLHRLPTLTFSDSSSASSSPPSSPELGTFEDLPSAAMDNLYQITMQSSAPPLSSALPGSFVPSWDPALDCGRGAPCFQDGLCRTESDEHDSRYSTITSQDPSLVANAAAASVGSCVPSPPFSQAEGQAMPHIFEGRSTTPAQALFGYENTALSDLSLSFYDFYSYGRSVVQGLALAGMGIRWVTASRIGRLMSLPDAVRIGHRLAGVRHGKVLSQATATTPTAPAVASIALLVLDAAATSCGPSEQLGVDDSRLPYPVEGLRMPASGMCDVMSGRRHAVMSLSSDPVGYYFSPSPYAAPAIMRQ</sequence>
<evidence type="ECO:0000259" key="8">
    <source>
        <dbReference type="PROSITE" id="PS50071"/>
    </source>
</evidence>